<accession>A0AAE4SVN1</accession>
<evidence type="ECO:0000313" key="1">
    <source>
        <dbReference type="EMBL" id="MDV2631388.1"/>
    </source>
</evidence>
<comment type="caution">
    <text evidence="1">The sequence shown here is derived from an EMBL/GenBank/DDBJ whole genome shotgun (WGS) entry which is preliminary data.</text>
</comment>
<evidence type="ECO:0000313" key="2">
    <source>
        <dbReference type="Proteomes" id="UP001186047"/>
    </source>
</evidence>
<protein>
    <submittedName>
        <fullName evidence="1">Uncharacterized protein</fullName>
    </submittedName>
</protein>
<proteinExistence type="predicted"/>
<dbReference type="Proteomes" id="UP001186047">
    <property type="component" value="Unassembled WGS sequence"/>
</dbReference>
<dbReference type="EMBL" id="JAWHVL010000002">
    <property type="protein sequence ID" value="MDV2631388.1"/>
    <property type="molecule type" value="Genomic_DNA"/>
</dbReference>
<gene>
    <name evidence="1" type="ORF">RZO31_00665</name>
</gene>
<organism evidence="1 2">
    <name type="scientific">Lactococcus lactis</name>
    <dbReference type="NCBI Taxonomy" id="1358"/>
    <lineage>
        <taxon>Bacteria</taxon>
        <taxon>Bacillati</taxon>
        <taxon>Bacillota</taxon>
        <taxon>Bacilli</taxon>
        <taxon>Lactobacillales</taxon>
        <taxon>Streptococcaceae</taxon>
        <taxon>Lactococcus</taxon>
    </lineage>
</organism>
<dbReference type="RefSeq" id="WP_311092425.1">
    <property type="nucleotide sequence ID" value="NZ_JAWHVL010000002.1"/>
</dbReference>
<reference evidence="1" key="1">
    <citation type="submission" date="2023-10" db="EMBL/GenBank/DDBJ databases">
        <title>Production of high quality cheese from raw caw milk (raw cheese).</title>
        <authorList>
            <person name="Samouris G."/>
        </authorList>
    </citation>
    <scope>NUCLEOTIDE SEQUENCE</scope>
    <source>
        <strain evidence="1">M17-3</strain>
    </source>
</reference>
<sequence length="56" mass="6360">MLFDGPDVTQSLKKMGLSDTEIRDAGEKVTYYVTPFDMVSMLNRTAPYEKQFGHVT</sequence>
<dbReference type="AlphaFoldDB" id="A0AAE4SVN1"/>
<name>A0AAE4SVN1_9LACT</name>